<feature type="signal peptide" evidence="1">
    <location>
        <begin position="1"/>
        <end position="20"/>
    </location>
</feature>
<protein>
    <recommendedName>
        <fullName evidence="4">Water stress and hypersensitive response domain-containing protein</fullName>
    </recommendedName>
</protein>
<dbReference type="GO" id="GO:0005829">
    <property type="term" value="C:cytosol"/>
    <property type="evidence" value="ECO:0007669"/>
    <property type="project" value="TreeGrafter"/>
</dbReference>
<evidence type="ECO:0000313" key="3">
    <source>
        <dbReference type="Proteomes" id="UP001454036"/>
    </source>
</evidence>
<accession>A0AAV3RF24</accession>
<comment type="caution">
    <text evidence="2">The sequence shown here is derived from an EMBL/GenBank/DDBJ whole genome shotgun (WGS) entry which is preliminary data.</text>
</comment>
<dbReference type="PANTHER" id="PTHR31459:SF19">
    <property type="entry name" value="DESICCATION-RELATED PROTEIN LEA14-RELATED"/>
    <property type="match status" value="1"/>
</dbReference>
<sequence length="111" mass="12036">MSRSNFLCIFFETVISSANCAPIPSASIKEVIPKSVDKNGITFLVRIGVNNPFEIDVPAPAVEYFVKSDDMDLATGKVPDPGALKAKKVTILNMTVNKGTLNLPSWQLLLL</sequence>
<feature type="chain" id="PRO_5043315636" description="Water stress and hypersensitive response domain-containing protein" evidence="1">
    <location>
        <begin position="21"/>
        <end position="111"/>
    </location>
</feature>
<dbReference type="InterPro" id="IPR045043">
    <property type="entry name" value="Lea14-like"/>
</dbReference>
<dbReference type="SUPFAM" id="SSF117070">
    <property type="entry name" value="LEA14-like"/>
    <property type="match status" value="1"/>
</dbReference>
<organism evidence="2 3">
    <name type="scientific">Lithospermum erythrorhizon</name>
    <name type="common">Purple gromwell</name>
    <name type="synonym">Lithospermum officinale var. erythrorhizon</name>
    <dbReference type="NCBI Taxonomy" id="34254"/>
    <lineage>
        <taxon>Eukaryota</taxon>
        <taxon>Viridiplantae</taxon>
        <taxon>Streptophyta</taxon>
        <taxon>Embryophyta</taxon>
        <taxon>Tracheophyta</taxon>
        <taxon>Spermatophyta</taxon>
        <taxon>Magnoliopsida</taxon>
        <taxon>eudicotyledons</taxon>
        <taxon>Gunneridae</taxon>
        <taxon>Pentapetalae</taxon>
        <taxon>asterids</taxon>
        <taxon>lamiids</taxon>
        <taxon>Boraginales</taxon>
        <taxon>Boraginaceae</taxon>
        <taxon>Boraginoideae</taxon>
        <taxon>Lithospermeae</taxon>
        <taxon>Lithospermum</taxon>
    </lineage>
</organism>
<dbReference type="AlphaFoldDB" id="A0AAV3RF24"/>
<evidence type="ECO:0000313" key="2">
    <source>
        <dbReference type="EMBL" id="GAA0174608.1"/>
    </source>
</evidence>
<evidence type="ECO:0000256" key="1">
    <source>
        <dbReference type="SAM" id="SignalP"/>
    </source>
</evidence>
<dbReference type="Proteomes" id="UP001454036">
    <property type="component" value="Unassembled WGS sequence"/>
</dbReference>
<proteinExistence type="predicted"/>
<evidence type="ECO:0008006" key="4">
    <source>
        <dbReference type="Google" id="ProtNLM"/>
    </source>
</evidence>
<keyword evidence="1" id="KW-0732">Signal</keyword>
<dbReference type="Gene3D" id="2.60.40.1820">
    <property type="match status" value="1"/>
</dbReference>
<reference evidence="2 3" key="1">
    <citation type="submission" date="2024-01" db="EMBL/GenBank/DDBJ databases">
        <title>The complete chloroplast genome sequence of Lithospermum erythrorhizon: insights into the phylogenetic relationship among Boraginaceae species and the maternal lineages of purple gromwells.</title>
        <authorList>
            <person name="Okada T."/>
            <person name="Watanabe K."/>
        </authorList>
    </citation>
    <scope>NUCLEOTIDE SEQUENCE [LARGE SCALE GENOMIC DNA]</scope>
</reference>
<dbReference type="EMBL" id="BAABME010009146">
    <property type="protein sequence ID" value="GAA0174608.1"/>
    <property type="molecule type" value="Genomic_DNA"/>
</dbReference>
<gene>
    <name evidence="2" type="ORF">LIER_27966</name>
</gene>
<dbReference type="PANTHER" id="PTHR31459">
    <property type="match status" value="1"/>
</dbReference>
<name>A0AAV3RF24_LITER</name>
<keyword evidence="3" id="KW-1185">Reference proteome</keyword>